<dbReference type="EMBL" id="JH719418">
    <property type="protein sequence ID" value="EJF60192.1"/>
    <property type="molecule type" value="Genomic_DNA"/>
</dbReference>
<accession>R7SZ17</accession>
<evidence type="ECO:0000313" key="3">
    <source>
        <dbReference type="EMBL" id="EJF60192.1"/>
    </source>
</evidence>
<name>R7SZ17_DICSQ</name>
<evidence type="ECO:0000259" key="2">
    <source>
        <dbReference type="Pfam" id="PF13391"/>
    </source>
</evidence>
<feature type="compositionally biased region" description="Polar residues" evidence="1">
    <location>
        <begin position="333"/>
        <end position="346"/>
    </location>
</feature>
<reference evidence="3 4" key="1">
    <citation type="journal article" date="2012" name="Science">
        <title>The Paleozoic origin of enzymatic lignin decomposition reconstructed from 31 fungal genomes.</title>
        <authorList>
            <person name="Floudas D."/>
            <person name="Binder M."/>
            <person name="Riley R."/>
            <person name="Barry K."/>
            <person name="Blanchette R.A."/>
            <person name="Henrissat B."/>
            <person name="Martinez A.T."/>
            <person name="Otillar R."/>
            <person name="Spatafora J.W."/>
            <person name="Yadav J.S."/>
            <person name="Aerts A."/>
            <person name="Benoit I."/>
            <person name="Boyd A."/>
            <person name="Carlson A."/>
            <person name="Copeland A."/>
            <person name="Coutinho P.M."/>
            <person name="de Vries R.P."/>
            <person name="Ferreira P."/>
            <person name="Findley K."/>
            <person name="Foster B."/>
            <person name="Gaskell J."/>
            <person name="Glotzer D."/>
            <person name="Gorecki P."/>
            <person name="Heitman J."/>
            <person name="Hesse C."/>
            <person name="Hori C."/>
            <person name="Igarashi K."/>
            <person name="Jurgens J.A."/>
            <person name="Kallen N."/>
            <person name="Kersten P."/>
            <person name="Kohler A."/>
            <person name="Kuees U."/>
            <person name="Kumar T.K.A."/>
            <person name="Kuo A."/>
            <person name="LaButti K."/>
            <person name="Larrondo L.F."/>
            <person name="Lindquist E."/>
            <person name="Ling A."/>
            <person name="Lombard V."/>
            <person name="Lucas S."/>
            <person name="Lundell T."/>
            <person name="Martin R."/>
            <person name="McLaughlin D.J."/>
            <person name="Morgenstern I."/>
            <person name="Morin E."/>
            <person name="Murat C."/>
            <person name="Nagy L.G."/>
            <person name="Nolan M."/>
            <person name="Ohm R.A."/>
            <person name="Patyshakuliyeva A."/>
            <person name="Rokas A."/>
            <person name="Ruiz-Duenas F.J."/>
            <person name="Sabat G."/>
            <person name="Salamov A."/>
            <person name="Samejima M."/>
            <person name="Schmutz J."/>
            <person name="Slot J.C."/>
            <person name="St John F."/>
            <person name="Stenlid J."/>
            <person name="Sun H."/>
            <person name="Sun S."/>
            <person name="Syed K."/>
            <person name="Tsang A."/>
            <person name="Wiebenga A."/>
            <person name="Young D."/>
            <person name="Pisabarro A."/>
            <person name="Eastwood D.C."/>
            <person name="Martin F."/>
            <person name="Cullen D."/>
            <person name="Grigoriev I.V."/>
            <person name="Hibbett D.S."/>
        </authorList>
    </citation>
    <scope>NUCLEOTIDE SEQUENCE [LARGE SCALE GENOMIC DNA]</scope>
    <source>
        <strain evidence="3 4">LYAD-421 SS1</strain>
    </source>
</reference>
<dbReference type="RefSeq" id="XP_007367146.1">
    <property type="nucleotide sequence ID" value="XM_007367084.1"/>
</dbReference>
<dbReference type="HOGENOM" id="CLU_613976_0_0_1"/>
<proteinExistence type="predicted"/>
<dbReference type="OMA" id="KYCAISG"/>
<feature type="region of interest" description="Disordered" evidence="1">
    <location>
        <begin position="333"/>
        <end position="353"/>
    </location>
</feature>
<dbReference type="KEGG" id="dsq:DICSQDRAFT_107926"/>
<evidence type="ECO:0000256" key="1">
    <source>
        <dbReference type="SAM" id="MobiDB-lite"/>
    </source>
</evidence>
<dbReference type="GeneID" id="18833748"/>
<gene>
    <name evidence="3" type="ORF">DICSQDRAFT_107926</name>
</gene>
<evidence type="ECO:0000313" key="4">
    <source>
        <dbReference type="Proteomes" id="UP000053319"/>
    </source>
</evidence>
<feature type="domain" description="HNH nuclease" evidence="2">
    <location>
        <begin position="165"/>
        <end position="229"/>
    </location>
</feature>
<protein>
    <recommendedName>
        <fullName evidence="2">HNH nuclease domain-containing protein</fullName>
    </recommendedName>
</protein>
<dbReference type="Pfam" id="PF13391">
    <property type="entry name" value="HNH_2"/>
    <property type="match status" value="1"/>
</dbReference>
<dbReference type="OrthoDB" id="2793280at2759"/>
<dbReference type="Proteomes" id="UP000053319">
    <property type="component" value="Unassembled WGS sequence"/>
</dbReference>
<organism evidence="3 4">
    <name type="scientific">Dichomitus squalens (strain LYAD-421)</name>
    <name type="common">Western red white-rot fungus</name>
    <dbReference type="NCBI Taxonomy" id="732165"/>
    <lineage>
        <taxon>Eukaryota</taxon>
        <taxon>Fungi</taxon>
        <taxon>Dikarya</taxon>
        <taxon>Basidiomycota</taxon>
        <taxon>Agaricomycotina</taxon>
        <taxon>Agaricomycetes</taxon>
        <taxon>Polyporales</taxon>
        <taxon>Polyporaceae</taxon>
        <taxon>Dichomitus</taxon>
    </lineage>
</organism>
<sequence>MRIRQQLTPPSPQEVLLHTLTVDIIHPGFNRPLFSLPAFSDEPTPSGDTQYGVDHRLVLDACRILTNLTANDQDGYIAHDCAGEQRVSLDISLLSPGRYFYHLASPGTTSKYRIVKDFSAWRFPASIPSHWVRTRTPEERSALYRYEFNSASAMSRVVVSEDGHCVITQYQQSCENAHLVPKEHEDWFNGNNMTDYNLSGPLTGLDDVANGLTLRSDVHQCLDRHGFVFYPVEGNRFVAYVVQRGAFEHAELFHQRLVTLPNRVSDQFVYARFAYTFINLPRDKDAFDVFPVSEEVERRRAARLAVRKMPKEAGRQKRSKLEVIHGGADIITSEMSEGSRGNSGTDAETVDSEDSMLQPMTEISYAAADKKYRDRFLKRFPDQAEEVDNPPESLVTSCHTDTPRMLRLMSEYMKKNPQVWKTSSTPAEATRPDVEGYYADLLAGTN</sequence>
<dbReference type="InterPro" id="IPR003615">
    <property type="entry name" value="HNH_nuc"/>
</dbReference>
<dbReference type="AlphaFoldDB" id="R7SZ17"/>